<dbReference type="EMBL" id="CAJHJT010000034">
    <property type="protein sequence ID" value="CAD7005402.1"/>
    <property type="molecule type" value="Genomic_DNA"/>
</dbReference>
<feature type="region of interest" description="Disordered" evidence="1">
    <location>
        <begin position="1"/>
        <end position="27"/>
    </location>
</feature>
<organism evidence="2 3">
    <name type="scientific">Ceratitis capitata</name>
    <name type="common">Mediterranean fruit fly</name>
    <name type="synonym">Tephritis capitata</name>
    <dbReference type="NCBI Taxonomy" id="7213"/>
    <lineage>
        <taxon>Eukaryota</taxon>
        <taxon>Metazoa</taxon>
        <taxon>Ecdysozoa</taxon>
        <taxon>Arthropoda</taxon>
        <taxon>Hexapoda</taxon>
        <taxon>Insecta</taxon>
        <taxon>Pterygota</taxon>
        <taxon>Neoptera</taxon>
        <taxon>Endopterygota</taxon>
        <taxon>Diptera</taxon>
        <taxon>Brachycera</taxon>
        <taxon>Muscomorpha</taxon>
        <taxon>Tephritoidea</taxon>
        <taxon>Tephritidae</taxon>
        <taxon>Ceratitis</taxon>
        <taxon>Ceratitis</taxon>
    </lineage>
</organism>
<comment type="caution">
    <text evidence="2">The sequence shown here is derived from an EMBL/GenBank/DDBJ whole genome shotgun (WGS) entry which is preliminary data.</text>
</comment>
<sequence>MNEHAMQKDMDINDGGKATKGRRQSQWHTEANGLMELLNEWARNKVECIAARMRVVVCVEVNKHAAACNAGICQYICLHATYACN</sequence>
<accession>A0A811V1H3</accession>
<evidence type="ECO:0000256" key="1">
    <source>
        <dbReference type="SAM" id="MobiDB-lite"/>
    </source>
</evidence>
<keyword evidence="3" id="KW-1185">Reference proteome</keyword>
<gene>
    <name evidence="2" type="ORF">CCAP1982_LOCUS13762</name>
</gene>
<evidence type="ECO:0000313" key="2">
    <source>
        <dbReference type="EMBL" id="CAD7005402.1"/>
    </source>
</evidence>
<dbReference type="AlphaFoldDB" id="A0A811V1H3"/>
<name>A0A811V1H3_CERCA</name>
<feature type="compositionally biased region" description="Basic and acidic residues" evidence="1">
    <location>
        <begin position="1"/>
        <end position="11"/>
    </location>
</feature>
<evidence type="ECO:0000313" key="3">
    <source>
        <dbReference type="Proteomes" id="UP000606786"/>
    </source>
</evidence>
<reference evidence="2" key="1">
    <citation type="submission" date="2020-11" db="EMBL/GenBank/DDBJ databases">
        <authorList>
            <person name="Whitehead M."/>
        </authorList>
    </citation>
    <scope>NUCLEOTIDE SEQUENCE</scope>
    <source>
        <strain evidence="2">EGII</strain>
    </source>
</reference>
<proteinExistence type="predicted"/>
<protein>
    <submittedName>
        <fullName evidence="2">(Mediterranean fruit fly) hypothetical protein</fullName>
    </submittedName>
</protein>
<dbReference type="Proteomes" id="UP000606786">
    <property type="component" value="Unassembled WGS sequence"/>
</dbReference>